<accession>A0A2I0XGU3</accession>
<protein>
    <submittedName>
        <fullName evidence="2">Phytochrome A</fullName>
    </submittedName>
</protein>
<proteinExistence type="predicted"/>
<dbReference type="Proteomes" id="UP000233837">
    <property type="component" value="Unassembled WGS sequence"/>
</dbReference>
<organism evidence="2 3">
    <name type="scientific">Dendrobium catenatum</name>
    <dbReference type="NCBI Taxonomy" id="906689"/>
    <lineage>
        <taxon>Eukaryota</taxon>
        <taxon>Viridiplantae</taxon>
        <taxon>Streptophyta</taxon>
        <taxon>Embryophyta</taxon>
        <taxon>Tracheophyta</taxon>
        <taxon>Spermatophyta</taxon>
        <taxon>Magnoliopsida</taxon>
        <taxon>Liliopsida</taxon>
        <taxon>Asparagales</taxon>
        <taxon>Orchidaceae</taxon>
        <taxon>Epidendroideae</taxon>
        <taxon>Malaxideae</taxon>
        <taxon>Dendrobiinae</taxon>
        <taxon>Dendrobium</taxon>
    </lineage>
</organism>
<reference evidence="2 3" key="2">
    <citation type="journal article" date="2017" name="Nature">
        <title>The Apostasia genome and the evolution of orchids.</title>
        <authorList>
            <person name="Zhang G.Q."/>
            <person name="Liu K.W."/>
            <person name="Li Z."/>
            <person name="Lohaus R."/>
            <person name="Hsiao Y.Y."/>
            <person name="Niu S.C."/>
            <person name="Wang J.Y."/>
            <person name="Lin Y.C."/>
            <person name="Xu Q."/>
            <person name="Chen L.J."/>
            <person name="Yoshida K."/>
            <person name="Fujiwara S."/>
            <person name="Wang Z.W."/>
            <person name="Zhang Y.Q."/>
            <person name="Mitsuda N."/>
            <person name="Wang M."/>
            <person name="Liu G.H."/>
            <person name="Pecoraro L."/>
            <person name="Huang H.X."/>
            <person name="Xiao X.J."/>
            <person name="Lin M."/>
            <person name="Wu X.Y."/>
            <person name="Wu W.L."/>
            <person name="Chen Y.Y."/>
            <person name="Chang S.B."/>
            <person name="Sakamoto S."/>
            <person name="Ohme-Takagi M."/>
            <person name="Yagi M."/>
            <person name="Zeng S.J."/>
            <person name="Shen C.Y."/>
            <person name="Yeh C.M."/>
            <person name="Luo Y.B."/>
            <person name="Tsai W.C."/>
            <person name="Van de Peer Y."/>
            <person name="Liu Z.J."/>
        </authorList>
    </citation>
    <scope>NUCLEOTIDE SEQUENCE [LARGE SCALE GENOMIC DNA]</scope>
    <source>
        <tissue evidence="2">The whole plant</tissue>
    </source>
</reference>
<reference evidence="2 3" key="1">
    <citation type="journal article" date="2016" name="Sci. Rep.">
        <title>The Dendrobium catenatum Lindl. genome sequence provides insights into polysaccharide synthase, floral development and adaptive evolution.</title>
        <authorList>
            <person name="Zhang G.Q."/>
            <person name="Xu Q."/>
            <person name="Bian C."/>
            <person name="Tsai W.C."/>
            <person name="Yeh C.M."/>
            <person name="Liu K.W."/>
            <person name="Yoshida K."/>
            <person name="Zhang L.S."/>
            <person name="Chang S.B."/>
            <person name="Chen F."/>
            <person name="Shi Y."/>
            <person name="Su Y.Y."/>
            <person name="Zhang Y.Q."/>
            <person name="Chen L.J."/>
            <person name="Yin Y."/>
            <person name="Lin M."/>
            <person name="Huang H."/>
            <person name="Deng H."/>
            <person name="Wang Z.W."/>
            <person name="Zhu S.L."/>
            <person name="Zhao X."/>
            <person name="Deng C."/>
            <person name="Niu S.C."/>
            <person name="Huang J."/>
            <person name="Wang M."/>
            <person name="Liu G.H."/>
            <person name="Yang H.J."/>
            <person name="Xiao X.J."/>
            <person name="Hsiao Y.Y."/>
            <person name="Wu W.L."/>
            <person name="Chen Y.Y."/>
            <person name="Mitsuda N."/>
            <person name="Ohme-Takagi M."/>
            <person name="Luo Y.B."/>
            <person name="Van de Peer Y."/>
            <person name="Liu Z.J."/>
        </authorList>
    </citation>
    <scope>NUCLEOTIDE SEQUENCE [LARGE SCALE GENOMIC DNA]</scope>
    <source>
        <tissue evidence="2">The whole plant</tissue>
    </source>
</reference>
<dbReference type="PROSITE" id="PS50046">
    <property type="entry name" value="PHYTOCHROME_2"/>
    <property type="match status" value="1"/>
</dbReference>
<dbReference type="EMBL" id="KZ501893">
    <property type="protein sequence ID" value="PKU87136.1"/>
    <property type="molecule type" value="Genomic_DNA"/>
</dbReference>
<dbReference type="AlphaFoldDB" id="A0A2I0XGU3"/>
<sequence length="114" mass="13304">MENLNSIASLFLVVIVNEGEDDDSDETGQNLQQQQKRKRLWGTMVFHNKTRRKYLYKLPPLEEVLFDIEDDDFVEKPSGKPNDAIGTTIFRDWDPDKIAKFLNDKKAMFRSLVP</sequence>
<evidence type="ECO:0000313" key="3">
    <source>
        <dbReference type="Proteomes" id="UP000233837"/>
    </source>
</evidence>
<feature type="domain" description="Phytochrome chromophore attachment site" evidence="1">
    <location>
        <begin position="1"/>
        <end position="62"/>
    </location>
</feature>
<dbReference type="InterPro" id="IPR016132">
    <property type="entry name" value="Phyto_chromo_attachment"/>
</dbReference>
<evidence type="ECO:0000259" key="1">
    <source>
        <dbReference type="PROSITE" id="PS50046"/>
    </source>
</evidence>
<evidence type="ECO:0000313" key="2">
    <source>
        <dbReference type="EMBL" id="PKU87136.1"/>
    </source>
</evidence>
<keyword evidence="3" id="KW-1185">Reference proteome</keyword>
<name>A0A2I0XGU3_9ASPA</name>
<gene>
    <name evidence="2" type="primary">PHYA</name>
    <name evidence="2" type="ORF">MA16_Dca006545</name>
</gene>